<evidence type="ECO:0000256" key="7">
    <source>
        <dbReference type="ARBA" id="ARBA00022827"/>
    </source>
</evidence>
<dbReference type="GO" id="GO:0002097">
    <property type="term" value="P:tRNA wobble base modification"/>
    <property type="evidence" value="ECO:0007669"/>
    <property type="project" value="UniProtKB-UniRule"/>
</dbReference>
<organism evidence="14 15">
    <name type="scientific">Marinobacter antarcticus</name>
    <dbReference type="NCBI Taxonomy" id="564117"/>
    <lineage>
        <taxon>Bacteria</taxon>
        <taxon>Pseudomonadati</taxon>
        <taxon>Pseudomonadota</taxon>
        <taxon>Gammaproteobacteria</taxon>
        <taxon>Pseudomonadales</taxon>
        <taxon>Marinobacteraceae</taxon>
        <taxon>Marinobacter</taxon>
    </lineage>
</organism>
<dbReference type="GO" id="GO:0032259">
    <property type="term" value="P:methylation"/>
    <property type="evidence" value="ECO:0007669"/>
    <property type="project" value="UniProtKB-KW"/>
</dbReference>
<dbReference type="InterPro" id="IPR036188">
    <property type="entry name" value="FAD/NAD-bd_sf"/>
</dbReference>
<feature type="region of interest" description="FAD-dependent cmnm(5)s(2)U34 oxidoreductase" evidence="10">
    <location>
        <begin position="212"/>
        <end position="590"/>
    </location>
</feature>
<dbReference type="STRING" id="564117.SAMN05216369_2597"/>
<evidence type="ECO:0000256" key="11">
    <source>
        <dbReference type="SAM" id="MobiDB-lite"/>
    </source>
</evidence>
<comment type="catalytic activity">
    <reaction evidence="10">
        <text>5-aminomethyl-2-thiouridine(34) in tRNA + S-adenosyl-L-methionine = 5-methylaminomethyl-2-thiouridine(34) in tRNA + S-adenosyl-L-homocysteine + H(+)</text>
        <dbReference type="Rhea" id="RHEA:19569"/>
        <dbReference type="Rhea" id="RHEA-COMP:10195"/>
        <dbReference type="Rhea" id="RHEA-COMP:10197"/>
        <dbReference type="ChEBI" id="CHEBI:15378"/>
        <dbReference type="ChEBI" id="CHEBI:57856"/>
        <dbReference type="ChEBI" id="CHEBI:59789"/>
        <dbReference type="ChEBI" id="CHEBI:74454"/>
        <dbReference type="ChEBI" id="CHEBI:74455"/>
        <dbReference type="EC" id="2.1.1.61"/>
    </reaction>
</comment>
<evidence type="ECO:0000256" key="1">
    <source>
        <dbReference type="ARBA" id="ARBA00022490"/>
    </source>
</evidence>
<keyword evidence="15" id="KW-1185">Reference proteome</keyword>
<evidence type="ECO:0000256" key="4">
    <source>
        <dbReference type="ARBA" id="ARBA00022679"/>
    </source>
</evidence>
<evidence type="ECO:0000313" key="15">
    <source>
        <dbReference type="Proteomes" id="UP000184497"/>
    </source>
</evidence>
<feature type="region of interest" description="tRNA (mnm(5)s(2)U34)-methyltransferase" evidence="10">
    <location>
        <begin position="1"/>
        <end position="211"/>
    </location>
</feature>
<dbReference type="NCBIfam" id="TIGR03197">
    <property type="entry name" value="MnmC_Cterm"/>
    <property type="match status" value="1"/>
</dbReference>
<evidence type="ECO:0000256" key="5">
    <source>
        <dbReference type="ARBA" id="ARBA00022691"/>
    </source>
</evidence>
<keyword evidence="2 10" id="KW-0489">Methyltransferase</keyword>
<dbReference type="Pfam" id="PF05430">
    <property type="entry name" value="Methyltransf_30"/>
    <property type="match status" value="1"/>
</dbReference>
<dbReference type="PANTHER" id="PTHR13847:SF283">
    <property type="entry name" value="TRNA 5-METHYLAMINOMETHYL-2-THIOURIDINE BIOSYNTHESIS BIFUNCTIONAL PROTEIN MNMC"/>
    <property type="match status" value="1"/>
</dbReference>
<dbReference type="Proteomes" id="UP000184497">
    <property type="component" value="Unassembled WGS sequence"/>
</dbReference>
<dbReference type="SUPFAM" id="SSF51905">
    <property type="entry name" value="FAD/NAD(P)-binding domain"/>
    <property type="match status" value="1"/>
</dbReference>
<evidence type="ECO:0000259" key="12">
    <source>
        <dbReference type="Pfam" id="PF01266"/>
    </source>
</evidence>
<proteinExistence type="inferred from homology"/>
<dbReference type="InterPro" id="IPR017610">
    <property type="entry name" value="tRNA_S-uridine_synth_MnmC_C"/>
</dbReference>
<accession>A0A1M6U4S3</accession>
<dbReference type="Gene3D" id="3.50.50.60">
    <property type="entry name" value="FAD/NAD(P)-binding domain"/>
    <property type="match status" value="1"/>
</dbReference>
<keyword evidence="9 10" id="KW-0511">Multifunctional enzyme</keyword>
<keyword evidence="1 10" id="KW-0963">Cytoplasm</keyword>
<dbReference type="OrthoDB" id="9786494at2"/>
<keyword evidence="4 10" id="KW-0808">Transferase</keyword>
<evidence type="ECO:0000256" key="9">
    <source>
        <dbReference type="ARBA" id="ARBA00023268"/>
    </source>
</evidence>
<dbReference type="Gene3D" id="3.30.9.10">
    <property type="entry name" value="D-Amino Acid Oxidase, subunit A, domain 2"/>
    <property type="match status" value="1"/>
</dbReference>
<name>A0A1M6U4S3_9GAMM</name>
<keyword evidence="6 10" id="KW-0819">tRNA processing</keyword>
<comment type="similarity">
    <text evidence="10">In the N-terminal section; belongs to the methyltransferase superfamily. tRNA (mnm(5)s(2)U34)-methyltransferase family.</text>
</comment>
<keyword evidence="8 10" id="KW-0560">Oxidoreductase</keyword>
<dbReference type="InterPro" id="IPR029063">
    <property type="entry name" value="SAM-dependent_MTases_sf"/>
</dbReference>
<evidence type="ECO:0000256" key="2">
    <source>
        <dbReference type="ARBA" id="ARBA00022603"/>
    </source>
</evidence>
<dbReference type="AlphaFoldDB" id="A0A1M6U4S3"/>
<sequence length="590" mass="64408">MTLSTAPPAIEPAELSWHHGVPESKQFGDGYFSRNKGLEGFRSTFIEHNNLPARFSSVPEAGSFVVAEAGFGTGLNFLATWQAWQTWGPSHAATLHFVASERFPLTPQDLKKALLVWPELGELAEELVASYPPLVRGTHRIVLAGGRVRLTLFFGDMHDAWNTLHFKADAWVLNGFEPAIAPETWQKTTTSETRQHSKPGTPEAPAPSVAVIGAGIAGCLLANNLARRGYAVTLIDSADEVGSAASGNLQGAMYVKLGVEFNHQTELALSALTFSQRYYDTYRDQLWHPTGLLQLAWSDSEQDRQRRFIERNQYPEDVLRPVTRQEAEALAGVGLESGGLWFPGSGWLEPGKLCKSLALHPCIHKVFGFSMEQMAISDGKWRLSGADSETPDIHADQVVICAGHLSPQLLPGSGTFRFKAIRGQVTHLPEPIIDSPQAVICGARYFNPTHDSQGQRLAVIGATFDLHSDEPDPTTESHRENIRELSAMVPQMLPTEMATGDLPEQLTGRVGFRCTTHDYQPVAGPFFDAEGQEMEGLYLLTGLGSKGLTYAPLLAEFVADQLTGQPSALPVSLARRLATGRMHQTKVAPS</sequence>
<evidence type="ECO:0000256" key="8">
    <source>
        <dbReference type="ARBA" id="ARBA00023002"/>
    </source>
</evidence>
<evidence type="ECO:0000256" key="3">
    <source>
        <dbReference type="ARBA" id="ARBA00022630"/>
    </source>
</evidence>
<keyword evidence="3 10" id="KW-0285">Flavoprotein</keyword>
<comment type="similarity">
    <text evidence="10">In the C-terminal section; belongs to the DAO family.</text>
</comment>
<dbReference type="Pfam" id="PF01266">
    <property type="entry name" value="DAO"/>
    <property type="match status" value="1"/>
</dbReference>
<dbReference type="InterPro" id="IPR023032">
    <property type="entry name" value="tRNA_MAMT_biosynth_bifunc_MnmC"/>
</dbReference>
<dbReference type="EC" id="2.1.1.61" evidence="10"/>
<comment type="subcellular location">
    <subcellularLocation>
        <location evidence="10">Cytoplasm</location>
    </subcellularLocation>
</comment>
<evidence type="ECO:0000256" key="6">
    <source>
        <dbReference type="ARBA" id="ARBA00022694"/>
    </source>
</evidence>
<dbReference type="GO" id="GO:0050660">
    <property type="term" value="F:flavin adenine dinucleotide binding"/>
    <property type="evidence" value="ECO:0007669"/>
    <property type="project" value="UniProtKB-UniRule"/>
</dbReference>
<feature type="domain" description="MnmC-like methyltransferase" evidence="13">
    <location>
        <begin position="118"/>
        <end position="200"/>
    </location>
</feature>
<reference evidence="15" key="1">
    <citation type="submission" date="2016-11" db="EMBL/GenBank/DDBJ databases">
        <authorList>
            <person name="Varghese N."/>
            <person name="Submissions S."/>
        </authorList>
    </citation>
    <scope>NUCLEOTIDE SEQUENCE [LARGE SCALE GENOMIC DNA]</scope>
    <source>
        <strain evidence="15">CGMCC 1.10835</strain>
    </source>
</reference>
<dbReference type="GO" id="GO:0016645">
    <property type="term" value="F:oxidoreductase activity, acting on the CH-NH group of donors"/>
    <property type="evidence" value="ECO:0007669"/>
    <property type="project" value="InterPro"/>
</dbReference>
<evidence type="ECO:0000313" key="14">
    <source>
        <dbReference type="EMBL" id="SHK64272.1"/>
    </source>
</evidence>
<dbReference type="PANTHER" id="PTHR13847">
    <property type="entry name" value="SARCOSINE DEHYDROGENASE-RELATED"/>
    <property type="match status" value="1"/>
</dbReference>
<comment type="cofactor">
    <cofactor evidence="10">
        <name>FAD</name>
        <dbReference type="ChEBI" id="CHEBI:57692"/>
    </cofactor>
</comment>
<dbReference type="RefSeq" id="WP_072798301.1">
    <property type="nucleotide sequence ID" value="NZ_FRAQ01000002.1"/>
</dbReference>
<dbReference type="Gene3D" id="3.40.50.150">
    <property type="entry name" value="Vaccinia Virus protein VP39"/>
    <property type="match status" value="1"/>
</dbReference>
<protein>
    <recommendedName>
        <fullName evidence="10">tRNA 5-methylaminomethyl-2-thiouridine biosynthesis bifunctional protein MnmC</fullName>
        <shortName evidence="10">tRNA mnm(5)s(2)U biosynthesis bifunctional protein</shortName>
    </recommendedName>
    <domain>
        <recommendedName>
            <fullName evidence="10">tRNA (mnm(5)s(2)U34)-methyltransferase</fullName>
            <ecNumber evidence="10">2.1.1.61</ecNumber>
        </recommendedName>
    </domain>
    <domain>
        <recommendedName>
            <fullName evidence="10">FAD-dependent cmnm(5)s(2)U34 oxidoreductase</fullName>
            <ecNumber evidence="10">1.5.-.-</ecNumber>
        </recommendedName>
    </domain>
</protein>
<feature type="domain" description="FAD dependent oxidoreductase" evidence="12">
    <location>
        <begin position="209"/>
        <end position="560"/>
    </location>
</feature>
<dbReference type="GO" id="GO:0005737">
    <property type="term" value="C:cytoplasm"/>
    <property type="evidence" value="ECO:0007669"/>
    <property type="project" value="UniProtKB-SubCell"/>
</dbReference>
<feature type="region of interest" description="Disordered" evidence="11">
    <location>
        <begin position="183"/>
        <end position="205"/>
    </location>
</feature>
<dbReference type="EMBL" id="FRAQ01000002">
    <property type="protein sequence ID" value="SHK64272.1"/>
    <property type="molecule type" value="Genomic_DNA"/>
</dbReference>
<comment type="function">
    <text evidence="10">Catalyzes the last two steps in the biosynthesis of 5-methylaminomethyl-2-thiouridine (mnm(5)s(2)U) at the wobble position (U34) in tRNA. Catalyzes the FAD-dependent demodification of cmnm(5)s(2)U34 to nm(5)s(2)U34, followed by the transfer of a methyl group from S-adenosyl-L-methionine to nm(5)s(2)U34, to form mnm(5)s(2)U34.</text>
</comment>
<dbReference type="GO" id="GO:0004808">
    <property type="term" value="F:tRNA (5-methylaminomethyl-2-thiouridylate)(34)-methyltransferase activity"/>
    <property type="evidence" value="ECO:0007669"/>
    <property type="project" value="UniProtKB-EC"/>
</dbReference>
<dbReference type="InterPro" id="IPR008471">
    <property type="entry name" value="MnmC-like_methylTransf"/>
</dbReference>
<gene>
    <name evidence="10" type="primary">mnmC</name>
    <name evidence="14" type="ORF">SAMN05216369_2597</name>
</gene>
<keyword evidence="5 10" id="KW-0949">S-adenosyl-L-methionine</keyword>
<dbReference type="HAMAP" id="MF_01102">
    <property type="entry name" value="MnmC"/>
    <property type="match status" value="1"/>
</dbReference>
<dbReference type="InterPro" id="IPR006076">
    <property type="entry name" value="FAD-dep_OxRdtase"/>
</dbReference>
<evidence type="ECO:0000259" key="13">
    <source>
        <dbReference type="Pfam" id="PF05430"/>
    </source>
</evidence>
<evidence type="ECO:0000256" key="10">
    <source>
        <dbReference type="HAMAP-Rule" id="MF_01102"/>
    </source>
</evidence>
<keyword evidence="7 10" id="KW-0274">FAD</keyword>
<dbReference type="EC" id="1.5.-.-" evidence="10"/>